<dbReference type="CDD" id="cd04481">
    <property type="entry name" value="RPA1_DBD_B_like"/>
    <property type="match status" value="1"/>
</dbReference>
<accession>A0A2T8IB34</accession>
<evidence type="ECO:0008006" key="11">
    <source>
        <dbReference type="Google" id="ProtNLM"/>
    </source>
</evidence>
<dbReference type="Gene3D" id="2.40.50.140">
    <property type="entry name" value="Nucleic acid-binding proteins"/>
    <property type="match status" value="3"/>
</dbReference>
<feature type="compositionally biased region" description="Basic and acidic residues" evidence="6">
    <location>
        <begin position="513"/>
        <end position="528"/>
    </location>
</feature>
<evidence type="ECO:0000259" key="8">
    <source>
        <dbReference type="Pfam" id="PF08646"/>
    </source>
</evidence>
<dbReference type="Proteomes" id="UP000243499">
    <property type="component" value="Chromosome 7"/>
</dbReference>
<evidence type="ECO:0000256" key="6">
    <source>
        <dbReference type="SAM" id="MobiDB-lite"/>
    </source>
</evidence>
<feature type="domain" description="Replication factor A C-terminal" evidence="8">
    <location>
        <begin position="313"/>
        <end position="432"/>
    </location>
</feature>
<dbReference type="InterPro" id="IPR003871">
    <property type="entry name" value="RFA1B/D_OB_1st"/>
</dbReference>
<dbReference type="Pfam" id="PF16900">
    <property type="entry name" value="REPA_OB_2"/>
    <property type="match status" value="1"/>
</dbReference>
<dbReference type="PANTHER" id="PTHR47165:SF4">
    <property type="entry name" value="OS03G0429900 PROTEIN"/>
    <property type="match status" value="1"/>
</dbReference>
<dbReference type="SUPFAM" id="SSF50249">
    <property type="entry name" value="Nucleic acid-binding proteins"/>
    <property type="match status" value="3"/>
</dbReference>
<dbReference type="EMBL" id="CM008052">
    <property type="protein sequence ID" value="PVH34860.1"/>
    <property type="molecule type" value="Genomic_DNA"/>
</dbReference>
<keyword evidence="4" id="KW-0862">Zinc</keyword>
<keyword evidence="2" id="KW-0479">Metal-binding</keyword>
<gene>
    <name evidence="10" type="ORF">PAHAL_7G047400</name>
</gene>
<dbReference type="Pfam" id="PF08646">
    <property type="entry name" value="Rep_fac-A_C"/>
    <property type="match status" value="1"/>
</dbReference>
<protein>
    <recommendedName>
        <fullName evidence="11">Replication factor A C-terminal domain-containing protein</fullName>
    </recommendedName>
</protein>
<dbReference type="GO" id="GO:0003677">
    <property type="term" value="F:DNA binding"/>
    <property type="evidence" value="ECO:0007669"/>
    <property type="project" value="UniProtKB-KW"/>
</dbReference>
<evidence type="ECO:0000259" key="7">
    <source>
        <dbReference type="Pfam" id="PF02721"/>
    </source>
</evidence>
<evidence type="ECO:0000259" key="9">
    <source>
        <dbReference type="Pfam" id="PF16900"/>
    </source>
</evidence>
<dbReference type="Pfam" id="PF02721">
    <property type="entry name" value="DUF223"/>
    <property type="match status" value="1"/>
</dbReference>
<dbReference type="InterPro" id="IPR013955">
    <property type="entry name" value="Rep_factor-A_C"/>
</dbReference>
<evidence type="ECO:0000256" key="4">
    <source>
        <dbReference type="ARBA" id="ARBA00022833"/>
    </source>
</evidence>
<evidence type="ECO:0000256" key="2">
    <source>
        <dbReference type="ARBA" id="ARBA00022723"/>
    </source>
</evidence>
<organism evidence="10">
    <name type="scientific">Panicum hallii</name>
    <dbReference type="NCBI Taxonomy" id="206008"/>
    <lineage>
        <taxon>Eukaryota</taxon>
        <taxon>Viridiplantae</taxon>
        <taxon>Streptophyta</taxon>
        <taxon>Embryophyta</taxon>
        <taxon>Tracheophyta</taxon>
        <taxon>Spermatophyta</taxon>
        <taxon>Magnoliopsida</taxon>
        <taxon>Liliopsida</taxon>
        <taxon>Poales</taxon>
        <taxon>Poaceae</taxon>
        <taxon>PACMAD clade</taxon>
        <taxon>Panicoideae</taxon>
        <taxon>Panicodae</taxon>
        <taxon>Paniceae</taxon>
        <taxon>Panicinae</taxon>
        <taxon>Panicum</taxon>
        <taxon>Panicum sect. Panicum</taxon>
    </lineage>
</organism>
<dbReference type="InterPro" id="IPR047192">
    <property type="entry name" value="Euk_RPA1_DBD_C"/>
</dbReference>
<evidence type="ECO:0000256" key="5">
    <source>
        <dbReference type="ARBA" id="ARBA00023125"/>
    </source>
</evidence>
<feature type="domain" description="Replication protein A OB" evidence="9">
    <location>
        <begin position="128"/>
        <end position="182"/>
    </location>
</feature>
<proteinExistence type="inferred from homology"/>
<dbReference type="Gramene" id="PVH34860">
    <property type="protein sequence ID" value="PVH34860"/>
    <property type="gene ID" value="PAHAL_7G047400"/>
</dbReference>
<evidence type="ECO:0000313" key="10">
    <source>
        <dbReference type="EMBL" id="PVH34860.1"/>
    </source>
</evidence>
<reference evidence="10" key="1">
    <citation type="submission" date="2018-04" db="EMBL/GenBank/DDBJ databases">
        <title>WGS assembly of Panicum hallii.</title>
        <authorList>
            <person name="Lovell J."/>
            <person name="Jenkins J."/>
            <person name="Lowry D."/>
            <person name="Mamidi S."/>
            <person name="Sreedasyam A."/>
            <person name="Weng X."/>
            <person name="Barry K."/>
            <person name="Bonette J."/>
            <person name="Campitelli B."/>
            <person name="Daum C."/>
            <person name="Gordon S."/>
            <person name="Gould B."/>
            <person name="Lipzen A."/>
            <person name="Macqueen A."/>
            <person name="Palacio-Mejia J."/>
            <person name="Plott C."/>
            <person name="Shakirov E."/>
            <person name="Shu S."/>
            <person name="Yoshinaga Y."/>
            <person name="Zane M."/>
            <person name="Rokhsar D."/>
            <person name="Grimwood J."/>
            <person name="Schmutz J."/>
            <person name="Juenger T."/>
        </authorList>
    </citation>
    <scope>NUCLEOTIDE SEQUENCE [LARGE SCALE GENOMIC DNA]</scope>
    <source>
        <strain evidence="10">FIL2</strain>
    </source>
</reference>
<evidence type="ECO:0000256" key="3">
    <source>
        <dbReference type="ARBA" id="ARBA00022771"/>
    </source>
</evidence>
<evidence type="ECO:0000256" key="1">
    <source>
        <dbReference type="ARBA" id="ARBA00005690"/>
    </source>
</evidence>
<feature type="region of interest" description="Disordered" evidence="6">
    <location>
        <begin position="448"/>
        <end position="528"/>
    </location>
</feature>
<keyword evidence="5" id="KW-0238">DNA-binding</keyword>
<dbReference type="InterPro" id="IPR031657">
    <property type="entry name" value="REPA_OB_2"/>
</dbReference>
<feature type="compositionally biased region" description="Basic and acidic residues" evidence="6">
    <location>
        <begin position="482"/>
        <end position="502"/>
    </location>
</feature>
<dbReference type="AlphaFoldDB" id="A0A2T8IB34"/>
<dbReference type="InterPro" id="IPR012340">
    <property type="entry name" value="NA-bd_OB-fold"/>
</dbReference>
<comment type="similarity">
    <text evidence="1">Belongs to the replication factor A protein 1 family.</text>
</comment>
<dbReference type="CDD" id="cd04476">
    <property type="entry name" value="RPA1_DBD_C"/>
    <property type="match status" value="1"/>
</dbReference>
<name>A0A2T8IB34_9POAL</name>
<feature type="domain" description="Replication protein A 70 kDa DNA-binding subunit B/D first OB fold" evidence="7">
    <location>
        <begin position="3"/>
        <end position="96"/>
    </location>
</feature>
<dbReference type="GO" id="GO:0008270">
    <property type="term" value="F:zinc ion binding"/>
    <property type="evidence" value="ECO:0007669"/>
    <property type="project" value="UniProtKB-KW"/>
</dbReference>
<dbReference type="CDD" id="cd04480">
    <property type="entry name" value="RPA1_DBD_A_like"/>
    <property type="match status" value="1"/>
</dbReference>
<keyword evidence="3" id="KW-0863">Zinc-finger</keyword>
<dbReference type="PANTHER" id="PTHR47165">
    <property type="entry name" value="OS03G0429900 PROTEIN"/>
    <property type="match status" value="1"/>
</dbReference>
<sequence length="528" mass="58983">MEYNLLSQINPTRHNWRIKVRITRMWQVSGTSKGKDFSSLELVLIDEEKDLNKFSKSVVEGHRYYIRNFQVSKQERKFKAIPSTYTNFFTSWTIIEEICSEVSVNLPRYIFNFVDYDDLDHRARHGQGLIDIIGQLTAVHPVVHSSSLNGPSARRELELRDLSDRLLSVTLWGEHATSFGPIQNTTSTAKEIQTTIQDVGYYAPCGPNLSKVLCSLHLQVPDLGVSSPKLTTWGIPLGAPRCQSNPATKWYINIDIPEVNAFRASLQGRGSEVLLLPGDGDAAAGGVDEENANRKTVSELLSLNPYDSNDVRFTCHASIKEIDVTNGWWYKGCSICKKGLKPTLQGFECTNCNETEPVVVVPRYKLNLVIEDATGRTKIFMFGGVAEQVVRRTAVELVEESSSNQILLPGALRALVGRSYVFQVVISVQTFRTGQLCFQARRVFMPPRIQRDDDGRSPSLTANSIDPGDESTPPPNSQSPTPEKKSSTKGKEAVSPGTREEQGNVLGKRSRTARKELLYSKKEKAREE</sequence>